<evidence type="ECO:0000313" key="1">
    <source>
        <dbReference type="EMBL" id="GHO51736.1"/>
    </source>
</evidence>
<gene>
    <name evidence="1" type="ORF">KSB_02110</name>
</gene>
<dbReference type="PANTHER" id="PTHR13774">
    <property type="entry name" value="PHENAZINE BIOSYNTHESIS PROTEIN"/>
    <property type="match status" value="1"/>
</dbReference>
<reference evidence="1 2" key="1">
    <citation type="journal article" date="2021" name="Int. J. Syst. Evol. Microbiol.">
        <title>Reticulibacter mediterranei gen. nov., sp. nov., within the new family Reticulibacteraceae fam. nov., and Ktedonospora formicarum gen. nov., sp. nov., Ktedonobacter robiniae sp. nov., Dictyobacter formicarum sp. nov. and Dictyobacter arantiisoli sp. nov., belonging to the class Ktedonobacteria.</title>
        <authorList>
            <person name="Yabe S."/>
            <person name="Zheng Y."/>
            <person name="Wang C.M."/>
            <person name="Sakai Y."/>
            <person name="Abe K."/>
            <person name="Yokota A."/>
            <person name="Donadio S."/>
            <person name="Cavaletti L."/>
            <person name="Monciardini P."/>
        </authorList>
    </citation>
    <scope>NUCLEOTIDE SEQUENCE [LARGE SCALE GENOMIC DNA]</scope>
    <source>
        <strain evidence="1 2">SOSP1-30</strain>
    </source>
</reference>
<dbReference type="SUPFAM" id="SSF54506">
    <property type="entry name" value="Diaminopimelate epimerase-like"/>
    <property type="match status" value="1"/>
</dbReference>
<dbReference type="Pfam" id="PF02567">
    <property type="entry name" value="PhzC-PhzF"/>
    <property type="match status" value="1"/>
</dbReference>
<dbReference type="EMBL" id="BNJG01000001">
    <property type="protein sequence ID" value="GHO51736.1"/>
    <property type="molecule type" value="Genomic_DNA"/>
</dbReference>
<name>A0ABQ3UG97_9CHLR</name>
<accession>A0ABQ3UG97</accession>
<dbReference type="Gene3D" id="3.10.310.10">
    <property type="entry name" value="Diaminopimelate Epimerase, Chain A, domain 1"/>
    <property type="match status" value="2"/>
</dbReference>
<protein>
    <submittedName>
        <fullName evidence="1">Epimerase</fullName>
    </submittedName>
</protein>
<dbReference type="NCBIfam" id="TIGR00654">
    <property type="entry name" value="PhzF_family"/>
    <property type="match status" value="1"/>
</dbReference>
<dbReference type="PANTHER" id="PTHR13774:SF32">
    <property type="entry name" value="ANTISENSE-ENHANCING SEQUENCE 1"/>
    <property type="match status" value="1"/>
</dbReference>
<comment type="caution">
    <text evidence="1">The sequence shown here is derived from an EMBL/GenBank/DDBJ whole genome shotgun (WGS) entry which is preliminary data.</text>
</comment>
<organism evidence="1 2">
    <name type="scientific">Ktedonobacter robiniae</name>
    <dbReference type="NCBI Taxonomy" id="2778365"/>
    <lineage>
        <taxon>Bacteria</taxon>
        <taxon>Bacillati</taxon>
        <taxon>Chloroflexota</taxon>
        <taxon>Ktedonobacteria</taxon>
        <taxon>Ktedonobacterales</taxon>
        <taxon>Ktedonobacteraceae</taxon>
        <taxon>Ktedonobacter</taxon>
    </lineage>
</organism>
<dbReference type="PIRSF" id="PIRSF016184">
    <property type="entry name" value="PhzC_PhzF"/>
    <property type="match status" value="1"/>
</dbReference>
<dbReference type="RefSeq" id="WP_201368713.1">
    <property type="nucleotide sequence ID" value="NZ_BNJG01000001.1"/>
</dbReference>
<dbReference type="Proteomes" id="UP000654345">
    <property type="component" value="Unassembled WGS sequence"/>
</dbReference>
<keyword evidence="2" id="KW-1185">Reference proteome</keyword>
<proteinExistence type="predicted"/>
<dbReference type="InterPro" id="IPR003719">
    <property type="entry name" value="Phenazine_PhzF-like"/>
</dbReference>
<sequence>MREQHIRFYIVDVFAQEPLNGNPLALVVNAQDLSQETMQRIAREFNQSETTFLLPPIRQEANWRLRSFTPVGIEVGGAGHNALGAWWWLAEAGQLELSGPQTTFQQEIGEQVLAVEVLAEKRREGALWEPTTIGMRQTAPSFGDTHKNPVELAAALGLEVADLAVEGLPAQVVSTGAAHLLVPVQNREAIRRAQPDAKRLYQHLHSVGGQGCYLFSLDPVDPDAAAHTRFFNPTEGIVEDPATGTAAGPLACYLAKYGQISSSGTVTIEQGYELMRPSRIEIRLHGDEVRIFGAGVTVAEGVLRL</sequence>
<evidence type="ECO:0000313" key="2">
    <source>
        <dbReference type="Proteomes" id="UP000654345"/>
    </source>
</evidence>